<dbReference type="Gene3D" id="2.60.210.10">
    <property type="entry name" value="Apoptosis, Tumor Necrosis Factor Receptor Associated Protein 2, Chain A"/>
    <property type="match status" value="1"/>
</dbReference>
<dbReference type="EMBL" id="CAJGYO010000017">
    <property type="protein sequence ID" value="CAD6333124.1"/>
    <property type="molecule type" value="Genomic_DNA"/>
</dbReference>
<evidence type="ECO:0000259" key="3">
    <source>
        <dbReference type="PROSITE" id="PS50144"/>
    </source>
</evidence>
<feature type="domain" description="BTB" evidence="2">
    <location>
        <begin position="185"/>
        <end position="258"/>
    </location>
</feature>
<dbReference type="InterPro" id="IPR045005">
    <property type="entry name" value="BPM1-6"/>
</dbReference>
<evidence type="ECO:0000256" key="1">
    <source>
        <dbReference type="ARBA" id="ARBA00004906"/>
    </source>
</evidence>
<dbReference type="SUPFAM" id="SSF54695">
    <property type="entry name" value="POZ domain"/>
    <property type="match status" value="1"/>
</dbReference>
<dbReference type="OrthoDB" id="10261408at2759"/>
<dbReference type="InterPro" id="IPR011333">
    <property type="entry name" value="SKP1/BTB/POZ_sf"/>
</dbReference>
<dbReference type="Pfam" id="PF22486">
    <property type="entry name" value="MATH_2"/>
    <property type="match status" value="1"/>
</dbReference>
<name>A0A811RW65_9POAL</name>
<dbReference type="Gene3D" id="3.30.710.10">
    <property type="entry name" value="Potassium Channel Kv1.1, Chain A"/>
    <property type="match status" value="1"/>
</dbReference>
<evidence type="ECO:0000313" key="5">
    <source>
        <dbReference type="Proteomes" id="UP000604825"/>
    </source>
</evidence>
<dbReference type="PANTHER" id="PTHR26379">
    <property type="entry name" value="BTB/POZ AND MATH DOMAIN-CONTAINING PROTEIN 1"/>
    <property type="match status" value="1"/>
</dbReference>
<dbReference type="InterPro" id="IPR000210">
    <property type="entry name" value="BTB/POZ_dom"/>
</dbReference>
<dbReference type="AlphaFoldDB" id="A0A811RW65"/>
<dbReference type="PANTHER" id="PTHR26379:SF332">
    <property type="entry name" value="OS08G0128900 PROTEIN"/>
    <property type="match status" value="1"/>
</dbReference>
<dbReference type="SMART" id="SM00225">
    <property type="entry name" value="BTB"/>
    <property type="match status" value="1"/>
</dbReference>
<protein>
    <submittedName>
        <fullName evidence="4">Uncharacterized protein</fullName>
    </submittedName>
</protein>
<dbReference type="InterPro" id="IPR002083">
    <property type="entry name" value="MATH/TRAF_dom"/>
</dbReference>
<comment type="pathway">
    <text evidence="1">Protein modification; protein ubiquitination.</text>
</comment>
<gene>
    <name evidence="4" type="ORF">NCGR_LOCUS57222</name>
</gene>
<dbReference type="Proteomes" id="UP000604825">
    <property type="component" value="Unassembled WGS sequence"/>
</dbReference>
<dbReference type="PROSITE" id="PS50097">
    <property type="entry name" value="BTB"/>
    <property type="match status" value="1"/>
</dbReference>
<comment type="caution">
    <text evidence="4">The sequence shown here is derived from an EMBL/GenBank/DDBJ whole genome shotgun (WGS) entry which is preliminary data.</text>
</comment>
<dbReference type="PROSITE" id="PS50144">
    <property type="entry name" value="MATH"/>
    <property type="match status" value="1"/>
</dbReference>
<evidence type="ECO:0000259" key="2">
    <source>
        <dbReference type="PROSITE" id="PS50097"/>
    </source>
</evidence>
<sequence>MALPANTKSTSTTETVRGEHRFDIAGYSGKLRAGRVLTSETFAVGGLDWAIRYHPAGAEAGDEEYVSVFVRLVTPNASARAMYDLRLVDRATGLPRSVRRRRTEPVAFVASKARKRERGSRLFMTVTELAASPYLRDDRVTVECVLDVVDTFLSETTASPGTADPPPPDLSRHLGALLMRTPVGADVTFTVQGETFRAHRVVLAARSPVFKAELSGSAPAKEDEDAREVVAVDVDGMAPPVFKTLLHFIYTDTLPDDLLGDLGSEEHQELVRELLAGADRYGIDRLKQICELVLRKQLDAKTIAAALDPTGTGQHRHCQALGDGCVQFMPSA</sequence>
<evidence type="ECO:0000313" key="4">
    <source>
        <dbReference type="EMBL" id="CAD6333124.1"/>
    </source>
</evidence>
<accession>A0A811RW65</accession>
<organism evidence="4 5">
    <name type="scientific">Miscanthus lutarioriparius</name>
    <dbReference type="NCBI Taxonomy" id="422564"/>
    <lineage>
        <taxon>Eukaryota</taxon>
        <taxon>Viridiplantae</taxon>
        <taxon>Streptophyta</taxon>
        <taxon>Embryophyta</taxon>
        <taxon>Tracheophyta</taxon>
        <taxon>Spermatophyta</taxon>
        <taxon>Magnoliopsida</taxon>
        <taxon>Liliopsida</taxon>
        <taxon>Poales</taxon>
        <taxon>Poaceae</taxon>
        <taxon>PACMAD clade</taxon>
        <taxon>Panicoideae</taxon>
        <taxon>Andropogonodae</taxon>
        <taxon>Andropogoneae</taxon>
        <taxon>Saccharinae</taxon>
        <taxon>Miscanthus</taxon>
    </lineage>
</organism>
<proteinExistence type="predicted"/>
<dbReference type="GO" id="GO:0016567">
    <property type="term" value="P:protein ubiquitination"/>
    <property type="evidence" value="ECO:0007669"/>
    <property type="project" value="InterPro"/>
</dbReference>
<dbReference type="CDD" id="cd00121">
    <property type="entry name" value="MATH"/>
    <property type="match status" value="1"/>
</dbReference>
<keyword evidence="5" id="KW-1185">Reference proteome</keyword>
<dbReference type="Pfam" id="PF00651">
    <property type="entry name" value="BTB"/>
    <property type="match status" value="1"/>
</dbReference>
<dbReference type="SUPFAM" id="SSF49599">
    <property type="entry name" value="TRAF domain-like"/>
    <property type="match status" value="1"/>
</dbReference>
<reference evidence="4" key="1">
    <citation type="submission" date="2020-10" db="EMBL/GenBank/DDBJ databases">
        <authorList>
            <person name="Han B."/>
            <person name="Lu T."/>
            <person name="Zhao Q."/>
            <person name="Huang X."/>
            <person name="Zhao Y."/>
        </authorList>
    </citation>
    <scope>NUCLEOTIDE SEQUENCE</scope>
</reference>
<dbReference type="InterPro" id="IPR008974">
    <property type="entry name" value="TRAF-like"/>
</dbReference>
<feature type="domain" description="MATH" evidence="3">
    <location>
        <begin position="17"/>
        <end position="146"/>
    </location>
</feature>